<comment type="caution">
    <text evidence="3">The sequence shown here is derived from an EMBL/GenBank/DDBJ whole genome shotgun (WGS) entry which is preliminary data.</text>
</comment>
<evidence type="ECO:0000256" key="1">
    <source>
        <dbReference type="SAM" id="MobiDB-lite"/>
    </source>
</evidence>
<dbReference type="PANTHER" id="PTHR46082:SF6">
    <property type="entry name" value="AAA+ ATPASE DOMAIN-CONTAINING PROTEIN-RELATED"/>
    <property type="match status" value="1"/>
</dbReference>
<dbReference type="SUPFAM" id="SSF48452">
    <property type="entry name" value="TPR-like"/>
    <property type="match status" value="1"/>
</dbReference>
<reference evidence="3" key="1">
    <citation type="journal article" date="2014" name="Int. J. Syst. Evol. Microbiol.">
        <title>Complete genome sequence of Corynebacterium casei LMG S-19264T (=DSM 44701T), isolated from a smear-ripened cheese.</title>
        <authorList>
            <consortium name="US DOE Joint Genome Institute (JGI-PGF)"/>
            <person name="Walter F."/>
            <person name="Albersmeier A."/>
            <person name="Kalinowski J."/>
            <person name="Ruckert C."/>
        </authorList>
    </citation>
    <scope>NUCLEOTIDE SEQUENCE</scope>
    <source>
        <strain evidence="3">JCM 4369</strain>
    </source>
</reference>
<dbReference type="InterPro" id="IPR035897">
    <property type="entry name" value="Toll_tir_struct_dom_sf"/>
</dbReference>
<dbReference type="InterPro" id="IPR000157">
    <property type="entry name" value="TIR_dom"/>
</dbReference>
<dbReference type="Gene3D" id="1.10.510.10">
    <property type="entry name" value="Transferase(Phosphotransferase) domain 1"/>
    <property type="match status" value="1"/>
</dbReference>
<dbReference type="Proteomes" id="UP000618795">
    <property type="component" value="Unassembled WGS sequence"/>
</dbReference>
<dbReference type="InterPro" id="IPR047738">
    <property type="entry name" value="SAV_2336-like_N"/>
</dbReference>
<feature type="region of interest" description="Disordered" evidence="1">
    <location>
        <begin position="545"/>
        <end position="585"/>
    </location>
</feature>
<accession>A0A918MED4</accession>
<feature type="region of interest" description="Disordered" evidence="1">
    <location>
        <begin position="38"/>
        <end position="131"/>
    </location>
</feature>
<keyword evidence="4" id="KW-1185">Reference proteome</keyword>
<dbReference type="PANTHER" id="PTHR46082">
    <property type="entry name" value="ATP/GTP-BINDING PROTEIN-RELATED"/>
    <property type="match status" value="1"/>
</dbReference>
<evidence type="ECO:0000259" key="2">
    <source>
        <dbReference type="PROSITE" id="PS50011"/>
    </source>
</evidence>
<dbReference type="Pfam" id="PF13676">
    <property type="entry name" value="TIR_2"/>
    <property type="match status" value="1"/>
</dbReference>
<dbReference type="Pfam" id="PF13424">
    <property type="entry name" value="TPR_12"/>
    <property type="match status" value="1"/>
</dbReference>
<dbReference type="GO" id="GO:0005524">
    <property type="term" value="F:ATP binding"/>
    <property type="evidence" value="ECO:0007669"/>
    <property type="project" value="InterPro"/>
</dbReference>
<dbReference type="Gene3D" id="3.40.50.10140">
    <property type="entry name" value="Toll/interleukin-1 receptor homology (TIR) domain"/>
    <property type="match status" value="1"/>
</dbReference>
<gene>
    <name evidence="3" type="ORF">GCM10010260_73900</name>
</gene>
<name>A0A918MED4_9ACTN</name>
<evidence type="ECO:0000313" key="3">
    <source>
        <dbReference type="EMBL" id="GGV22757.1"/>
    </source>
</evidence>
<dbReference type="NCBIfam" id="NF041121">
    <property type="entry name" value="SAV_2336_NTERM"/>
    <property type="match status" value="1"/>
</dbReference>
<protein>
    <recommendedName>
        <fullName evidence="2">Protein kinase domain-containing protein</fullName>
    </recommendedName>
</protein>
<feature type="compositionally biased region" description="Basic and acidic residues" evidence="1">
    <location>
        <begin position="45"/>
        <end position="69"/>
    </location>
</feature>
<dbReference type="SUPFAM" id="SSF52540">
    <property type="entry name" value="P-loop containing nucleoside triphosphate hydrolases"/>
    <property type="match status" value="1"/>
</dbReference>
<feature type="domain" description="Protein kinase" evidence="2">
    <location>
        <begin position="589"/>
        <end position="843"/>
    </location>
</feature>
<dbReference type="PROSITE" id="PS50011">
    <property type="entry name" value="PROTEIN_KINASE_DOM"/>
    <property type="match status" value="1"/>
</dbReference>
<dbReference type="InterPro" id="IPR053137">
    <property type="entry name" value="NLR-like"/>
</dbReference>
<dbReference type="Gene3D" id="3.40.50.300">
    <property type="entry name" value="P-loop containing nucleotide triphosphate hydrolases"/>
    <property type="match status" value="1"/>
</dbReference>
<dbReference type="SUPFAM" id="SSF56112">
    <property type="entry name" value="Protein kinase-like (PK-like)"/>
    <property type="match status" value="1"/>
</dbReference>
<dbReference type="InterPro" id="IPR011990">
    <property type="entry name" value="TPR-like_helical_dom_sf"/>
</dbReference>
<dbReference type="InterPro" id="IPR011009">
    <property type="entry name" value="Kinase-like_dom_sf"/>
</dbReference>
<dbReference type="InterPro" id="IPR027417">
    <property type="entry name" value="P-loop_NTPase"/>
</dbReference>
<reference evidence="3" key="2">
    <citation type="submission" date="2020-09" db="EMBL/GenBank/DDBJ databases">
        <authorList>
            <person name="Sun Q."/>
            <person name="Ohkuma M."/>
        </authorList>
    </citation>
    <scope>NUCLEOTIDE SEQUENCE</scope>
    <source>
        <strain evidence="3">JCM 4369</strain>
    </source>
</reference>
<feature type="compositionally biased region" description="Low complexity" evidence="1">
    <location>
        <begin position="109"/>
        <end position="118"/>
    </location>
</feature>
<dbReference type="GO" id="GO:0004672">
    <property type="term" value="F:protein kinase activity"/>
    <property type="evidence" value="ECO:0007669"/>
    <property type="project" value="InterPro"/>
</dbReference>
<evidence type="ECO:0000313" key="4">
    <source>
        <dbReference type="Proteomes" id="UP000618795"/>
    </source>
</evidence>
<organism evidence="3 4">
    <name type="scientific">Streptomyces filipinensis</name>
    <dbReference type="NCBI Taxonomy" id="66887"/>
    <lineage>
        <taxon>Bacteria</taxon>
        <taxon>Bacillati</taxon>
        <taxon>Actinomycetota</taxon>
        <taxon>Actinomycetes</taxon>
        <taxon>Kitasatosporales</taxon>
        <taxon>Streptomycetaceae</taxon>
        <taxon>Streptomyces</taxon>
    </lineage>
</organism>
<dbReference type="RefSeq" id="WP_191877829.1">
    <property type="nucleotide sequence ID" value="NZ_BMTD01000024.1"/>
</dbReference>
<dbReference type="Gene3D" id="1.25.40.10">
    <property type="entry name" value="Tetratricopeptide repeat domain"/>
    <property type="match status" value="1"/>
</dbReference>
<dbReference type="SUPFAM" id="SSF52200">
    <property type="entry name" value="Toll/Interleukin receptor TIR domain"/>
    <property type="match status" value="1"/>
</dbReference>
<sequence>MMPEALLKVLADGGIPVSAEELLDILWLARHMPPGGAAPLARAAGRTDDTARPGAEGRSDAEGSRDPGRRHPTAPRPSTSVNRPAENTAADRSARTSTRPRGPDGSGGALHAADGAGHQQTSPALPLRIPEGKVLTREELPLSRALRPLKRSRPDPRAWELDERATVTAVAETGLLDPVLRPARTRWLDLVMLVDDGVSMLLWRRLVTEVRQLLERSGAFRTVRVHGLDTRSRRAPRISARPYLGDDHGATPTVNATDAAAGSTLLLVMSDGVGTAWQDGRMHAVLARLARHGPTAVMHTLPEPLRENSGIHGRLWQVTTRRAGAANHTWQIRDPVLPPELAPFDGLPVPVLEPSASVVEAWARLIGSTGASERLRLLAPLPPALPAAPWPDPQDVGHDVLRFRAAATPEAYRLAAHVAAVAPVTVPVMRLIQDVLGDHVDTSHLAEVFLGGLMRRTDTGGDRTHPEQRVFDFPEDTRRILLSTAPASELLRTSRALGARLTELGGGAPDFAAWLAHEHGPGQVSATGQPFTVADERLLRRLGLSTAPAPTSPLPPSAESGRADVRGLVDRPGSPWQNLREDDPARLGPYTPFARGSTVHGHVVQYLARSPRHAPDPDRLALLRVPRSGDRTVDRELARTEATALVRLIGLSAPRLWRLELDDVPWLAVDPHVRIASGQPPETLKERIAIGQPAQTLEALLRDGLLSETQFAPTGAKLAAGVARAHSKRIVHGALTPDRVLVTEKEVLITDWATATIDGVPSRQHPAPGLDDAYLAPELEASGLTRPTEASDVFALGVLLLTMRPGFADDDVQRVLRRCVDPDPRARPSAAHVSRVLRAHANASAPRFSDGRPGYPPGPETTAPRTLLISYAGVDRPWAEWIVWHLKAVGHDAVLDVAEVSPEDAFARHLHSAARSADAVIMLLSKAYAAPGRGGLGTGFFLSGYRVIPLAVEDLAAEDLPKSLRGVPRRDLFGLDEPAARAALLDAVHSAVAGPGAPFPSPLPPPSFRRPPLPTHLSAPGTWNVGRRDPDFTGREAVLAYLRDVFTSEDRGAVQVLHGQVGVGKTDIAVEYAHRFAGLYHVVWWIDAEDHERIPRQYAELGFHLGIRMTRRVVADRMPALFEHLRTRDDWLIVLDGVEDPEAADRYVPDGPGHVLITSRNPAWAEHARPTRVEGFTRLEAVEFLTERLGVTSGEAYLRAEELGDHPLALARAVEAHRTGVPDYHDLPPVSQAVTRLGQEDLVAMDLLRMTAHLGPEPIPVTWVPGLLQQYALPAFPLDSPPPDATLRQLARRGLADVEDDTFRVHRLTQALLRARTDEEAVSRKVAAFLAAVDIGRPDVPDAWRMWSLFTAHLTTGHLRAAERPELRPRLLQAVDYLMASGQHQPAHDLIVSLRQTWSRTPGAEHPDSLRLSNALAVTLNYLGRHQEAYGVHEENVARSRRVRGDDDPDTLAAVHNLALCLHRLQRVPEAVPLLQDAHRRAVRELDPAHPVTERLTKTLTALLRLVGEGDS</sequence>
<proteinExistence type="predicted"/>
<dbReference type="GO" id="GO:0007165">
    <property type="term" value="P:signal transduction"/>
    <property type="evidence" value="ECO:0007669"/>
    <property type="project" value="InterPro"/>
</dbReference>
<dbReference type="EMBL" id="BMTD01000024">
    <property type="protein sequence ID" value="GGV22757.1"/>
    <property type="molecule type" value="Genomic_DNA"/>
</dbReference>
<dbReference type="InterPro" id="IPR000719">
    <property type="entry name" value="Prot_kinase_dom"/>
</dbReference>